<keyword evidence="2" id="KW-1185">Reference proteome</keyword>
<dbReference type="OMA" id="LACCNAR"/>
<accession>A0A1Q9E6M7</accession>
<dbReference type="Proteomes" id="UP000186817">
    <property type="component" value="Unassembled WGS sequence"/>
</dbReference>
<reference evidence="1 2" key="1">
    <citation type="submission" date="2016-02" db="EMBL/GenBank/DDBJ databases">
        <title>Genome analysis of coral dinoflagellate symbionts highlights evolutionary adaptations to a symbiotic lifestyle.</title>
        <authorList>
            <person name="Aranda M."/>
            <person name="Li Y."/>
            <person name="Liew Y.J."/>
            <person name="Baumgarten S."/>
            <person name="Simakov O."/>
            <person name="Wilson M."/>
            <person name="Piel J."/>
            <person name="Ashoor H."/>
            <person name="Bougouffa S."/>
            <person name="Bajic V.B."/>
            <person name="Ryu T."/>
            <person name="Ravasi T."/>
            <person name="Bayer T."/>
            <person name="Micklem G."/>
            <person name="Kim H."/>
            <person name="Bhak J."/>
            <person name="Lajeunesse T.C."/>
            <person name="Voolstra C.R."/>
        </authorList>
    </citation>
    <scope>NUCLEOTIDE SEQUENCE [LARGE SCALE GENOMIC DNA]</scope>
    <source>
        <strain evidence="1 2">CCMP2467</strain>
    </source>
</reference>
<name>A0A1Q9E6M7_SYMMI</name>
<organism evidence="1 2">
    <name type="scientific">Symbiodinium microadriaticum</name>
    <name type="common">Dinoflagellate</name>
    <name type="synonym">Zooxanthella microadriatica</name>
    <dbReference type="NCBI Taxonomy" id="2951"/>
    <lineage>
        <taxon>Eukaryota</taxon>
        <taxon>Sar</taxon>
        <taxon>Alveolata</taxon>
        <taxon>Dinophyceae</taxon>
        <taxon>Suessiales</taxon>
        <taxon>Symbiodiniaceae</taxon>
        <taxon>Symbiodinium</taxon>
    </lineage>
</organism>
<sequence length="205" mass="22008">MSAEAGKPTEAEKPEFFELACCNARMCLPPCLAFRKLPCLHCSCMLPSCGGGGECCCPLPKCKLPKCPCPKCPTCPMPSCPTGGCRCVFPHPSCGVRVTMPKCSCCCCFPCLKMPEEERLWWVSLGKDDSELWSLCCCPNVACCALIPGATKQGKKASEGPSEGSEGPSKGSCCNCFSGSNNPMSELKQLRKELNELKAVVQQRM</sequence>
<evidence type="ECO:0000313" key="1">
    <source>
        <dbReference type="EMBL" id="OLQ03077.1"/>
    </source>
</evidence>
<dbReference type="EMBL" id="LSRX01000247">
    <property type="protein sequence ID" value="OLQ03077.1"/>
    <property type="molecule type" value="Genomic_DNA"/>
</dbReference>
<protein>
    <submittedName>
        <fullName evidence="1">Uncharacterized protein</fullName>
    </submittedName>
</protein>
<comment type="caution">
    <text evidence="1">The sequence shown here is derived from an EMBL/GenBank/DDBJ whole genome shotgun (WGS) entry which is preliminary data.</text>
</comment>
<proteinExistence type="predicted"/>
<gene>
    <name evidence="1" type="ORF">AK812_SmicGene49082</name>
</gene>
<dbReference type="AlphaFoldDB" id="A0A1Q9E6M7"/>
<evidence type="ECO:0000313" key="2">
    <source>
        <dbReference type="Proteomes" id="UP000186817"/>
    </source>
</evidence>